<gene>
    <name evidence="9" type="primary">ubiH_2</name>
    <name evidence="9" type="ORF">Lery_2246</name>
</gene>
<evidence type="ECO:0000259" key="8">
    <source>
        <dbReference type="Pfam" id="PF01494"/>
    </source>
</evidence>
<accession>A0A0W0TER3</accession>
<comment type="caution">
    <text evidence="9">The sequence shown here is derived from an EMBL/GenBank/DDBJ whole genome shotgun (WGS) entry which is preliminary data.</text>
</comment>
<dbReference type="Pfam" id="PF01494">
    <property type="entry name" value="FAD_binding_3"/>
    <property type="match status" value="1"/>
</dbReference>
<evidence type="ECO:0000313" key="10">
    <source>
        <dbReference type="Proteomes" id="UP000054773"/>
    </source>
</evidence>
<evidence type="ECO:0000256" key="4">
    <source>
        <dbReference type="ARBA" id="ARBA00022630"/>
    </source>
</evidence>
<dbReference type="UniPathway" id="UPA00232"/>
<comment type="cofactor">
    <cofactor evidence="1">
        <name>FAD</name>
        <dbReference type="ChEBI" id="CHEBI:57692"/>
    </cofactor>
</comment>
<keyword evidence="5" id="KW-0274">FAD</keyword>
<dbReference type="EMBL" id="LNYA01000034">
    <property type="protein sequence ID" value="KTC94079.1"/>
    <property type="molecule type" value="Genomic_DNA"/>
</dbReference>
<dbReference type="InterPro" id="IPR036188">
    <property type="entry name" value="FAD/NAD-bd_sf"/>
</dbReference>
<name>A0A0W0TER3_LEGER</name>
<dbReference type="PRINTS" id="PR00420">
    <property type="entry name" value="RNGMNOXGNASE"/>
</dbReference>
<dbReference type="Gene3D" id="3.50.50.60">
    <property type="entry name" value="FAD/NAD(P)-binding domain"/>
    <property type="match status" value="2"/>
</dbReference>
<dbReference type="GO" id="GO:0016705">
    <property type="term" value="F:oxidoreductase activity, acting on paired donors, with incorporation or reduction of molecular oxygen"/>
    <property type="evidence" value="ECO:0007669"/>
    <property type="project" value="InterPro"/>
</dbReference>
<evidence type="ECO:0000313" key="9">
    <source>
        <dbReference type="EMBL" id="KTC94079.1"/>
    </source>
</evidence>
<dbReference type="RefSeq" id="WP_058527373.1">
    <property type="nucleotide sequence ID" value="NZ_CAAAHY010000036.1"/>
</dbReference>
<evidence type="ECO:0000256" key="6">
    <source>
        <dbReference type="ARBA" id="ARBA00023002"/>
    </source>
</evidence>
<dbReference type="NCBIfam" id="TIGR01988">
    <property type="entry name" value="Ubi-OHases"/>
    <property type="match status" value="1"/>
</dbReference>
<keyword evidence="4" id="KW-0285">Flavoprotein</keyword>
<evidence type="ECO:0000256" key="2">
    <source>
        <dbReference type="ARBA" id="ARBA00004749"/>
    </source>
</evidence>
<keyword evidence="6" id="KW-0560">Oxidoreductase</keyword>
<dbReference type="Proteomes" id="UP000054773">
    <property type="component" value="Unassembled WGS sequence"/>
</dbReference>
<organism evidence="9 10">
    <name type="scientific">Legionella erythra</name>
    <dbReference type="NCBI Taxonomy" id="448"/>
    <lineage>
        <taxon>Bacteria</taxon>
        <taxon>Pseudomonadati</taxon>
        <taxon>Pseudomonadota</taxon>
        <taxon>Gammaproteobacteria</taxon>
        <taxon>Legionellales</taxon>
        <taxon>Legionellaceae</taxon>
        <taxon>Legionella</taxon>
    </lineage>
</organism>
<evidence type="ECO:0000256" key="7">
    <source>
        <dbReference type="ARBA" id="ARBA00023033"/>
    </source>
</evidence>
<dbReference type="OrthoDB" id="9769565at2"/>
<proteinExistence type="inferred from homology"/>
<dbReference type="InterPro" id="IPR002938">
    <property type="entry name" value="FAD-bd"/>
</dbReference>
<dbReference type="PANTHER" id="PTHR43876">
    <property type="entry name" value="UBIQUINONE BIOSYNTHESIS MONOOXYGENASE COQ6, MITOCHONDRIAL"/>
    <property type="match status" value="1"/>
</dbReference>
<dbReference type="PATRIC" id="fig|448.7.peg.2361"/>
<dbReference type="STRING" id="448.Lery_2246"/>
<feature type="domain" description="FAD-binding" evidence="8">
    <location>
        <begin position="8"/>
        <end position="340"/>
    </location>
</feature>
<dbReference type="AlphaFoldDB" id="A0A0W0TER3"/>
<dbReference type="GO" id="GO:0004497">
    <property type="term" value="F:monooxygenase activity"/>
    <property type="evidence" value="ECO:0007669"/>
    <property type="project" value="UniProtKB-KW"/>
</dbReference>
<dbReference type="SUPFAM" id="SSF51905">
    <property type="entry name" value="FAD/NAD(P)-binding domain"/>
    <property type="match status" value="1"/>
</dbReference>
<comment type="similarity">
    <text evidence="3">Belongs to the UbiH/COQ6 family.</text>
</comment>
<dbReference type="InterPro" id="IPR010971">
    <property type="entry name" value="UbiH/COQ6"/>
</dbReference>
<keyword evidence="10" id="KW-1185">Reference proteome</keyword>
<comment type="pathway">
    <text evidence="2">Cofactor biosynthesis; ubiquinone biosynthesis.</text>
</comment>
<dbReference type="PANTHER" id="PTHR43876:SF7">
    <property type="entry name" value="UBIQUINONE BIOSYNTHESIS MONOOXYGENASE COQ6, MITOCHONDRIAL"/>
    <property type="match status" value="1"/>
</dbReference>
<protein>
    <submittedName>
        <fullName evidence="9">2-polyprenyl-6-methoxyphenol hydroxylase</fullName>
    </submittedName>
</protein>
<dbReference type="GO" id="GO:0071949">
    <property type="term" value="F:FAD binding"/>
    <property type="evidence" value="ECO:0007669"/>
    <property type="project" value="InterPro"/>
</dbReference>
<sequence>MQVIYDGVVIGGGVVGLTAALAMAERHLAVAVIDAGALTATSPAPDVRVYAINQASESLLRRLNVWDLMAPSRLSPYQHMHVWDAATGASIDFDARMIAENKLGTIIEESVIKQALLQRLQEQGRVVLLPHQEIVKVNTDAPQVTVSSATMEWESQLLLIADGANSATRQKLRVELTCWPYHQHAVIATVETEKSHEQTAYQVFNPDGPLAFLPLPDNRHCSIVWSTSPARAQQLVAMDGDRFNQQVAQAFGEKLGTVTLRSARYQFPLIMRHARQYAGKNWLLLGDAAHTIHPLAGLGLNIGLADVSTWLDCLASGRAPTSPRVLAAYQRQRRHAVWQSIALMEGLKALFANPLPPVQWLRGLGLNGCDRLMLVKRLFIAHAAGKSRVS</sequence>
<evidence type="ECO:0000256" key="1">
    <source>
        <dbReference type="ARBA" id="ARBA00001974"/>
    </source>
</evidence>
<evidence type="ECO:0000256" key="5">
    <source>
        <dbReference type="ARBA" id="ARBA00022827"/>
    </source>
</evidence>
<keyword evidence="7" id="KW-0503">Monooxygenase</keyword>
<dbReference type="GO" id="GO:0006744">
    <property type="term" value="P:ubiquinone biosynthetic process"/>
    <property type="evidence" value="ECO:0007669"/>
    <property type="project" value="UniProtKB-UniPathway"/>
</dbReference>
<evidence type="ECO:0000256" key="3">
    <source>
        <dbReference type="ARBA" id="ARBA00005349"/>
    </source>
</evidence>
<dbReference type="InterPro" id="IPR051205">
    <property type="entry name" value="UbiH/COQ6_monooxygenase"/>
</dbReference>
<reference evidence="9 10" key="1">
    <citation type="submission" date="2015-11" db="EMBL/GenBank/DDBJ databases">
        <title>Genomic analysis of 38 Legionella species identifies large and diverse effector repertoires.</title>
        <authorList>
            <person name="Burstein D."/>
            <person name="Amaro F."/>
            <person name="Zusman T."/>
            <person name="Lifshitz Z."/>
            <person name="Cohen O."/>
            <person name="Gilbert J.A."/>
            <person name="Pupko T."/>
            <person name="Shuman H.A."/>
            <person name="Segal G."/>
        </authorList>
    </citation>
    <scope>NUCLEOTIDE SEQUENCE [LARGE SCALE GENOMIC DNA]</scope>
    <source>
        <strain evidence="9 10">SE-32A-C8</strain>
    </source>
</reference>